<protein>
    <recommendedName>
        <fullName evidence="3">Spore coat protein</fullName>
    </recommendedName>
</protein>
<sequence length="111" mass="12731">MYRYPYPYRVSFPPPFSHSPHYGGWNPHLYHQAYSYWPVGQYTGASYPTPYPKSNPMLKPPTPAIQSLMSQFKNSDGTYDINKMMNTMGQMINTINQANGVLKGLISTFKK</sequence>
<dbReference type="EMBL" id="JACHEP010000001">
    <property type="protein sequence ID" value="MBB5323352.1"/>
    <property type="molecule type" value="Genomic_DNA"/>
</dbReference>
<evidence type="ECO:0008006" key="3">
    <source>
        <dbReference type="Google" id="ProtNLM"/>
    </source>
</evidence>
<dbReference type="AlphaFoldDB" id="A0A7W8MTD7"/>
<dbReference type="RefSeq" id="WP_183251075.1">
    <property type="nucleotide sequence ID" value="NZ_JACHEP010000001.1"/>
</dbReference>
<proteinExistence type="predicted"/>
<evidence type="ECO:0000313" key="2">
    <source>
        <dbReference type="Proteomes" id="UP000520011"/>
    </source>
</evidence>
<reference evidence="1 2" key="1">
    <citation type="submission" date="2020-08" db="EMBL/GenBank/DDBJ databases">
        <title>Genomic Encyclopedia of Type Strains, Phase IV (KMG-IV): sequencing the most valuable type-strain genomes for metagenomic binning, comparative biology and taxonomic classification.</title>
        <authorList>
            <person name="Goeker M."/>
        </authorList>
    </citation>
    <scope>NUCLEOTIDE SEQUENCE [LARGE SCALE GENOMIC DNA]</scope>
    <source>
        <strain evidence="1 2">DSM 16325</strain>
    </source>
</reference>
<dbReference type="Pfam" id="PF14179">
    <property type="entry name" value="YppG"/>
    <property type="match status" value="1"/>
</dbReference>
<dbReference type="InterPro" id="IPR025555">
    <property type="entry name" value="YppG"/>
</dbReference>
<dbReference type="Proteomes" id="UP000520011">
    <property type="component" value="Unassembled WGS sequence"/>
</dbReference>
<organism evidence="1 2">
    <name type="scientific">Anoxybacteroides tepidamans</name>
    <dbReference type="NCBI Taxonomy" id="265948"/>
    <lineage>
        <taxon>Bacteria</taxon>
        <taxon>Bacillati</taxon>
        <taxon>Bacillota</taxon>
        <taxon>Bacilli</taxon>
        <taxon>Bacillales</taxon>
        <taxon>Anoxybacillaceae</taxon>
        <taxon>Anoxybacteroides</taxon>
    </lineage>
</organism>
<gene>
    <name evidence="1" type="ORF">HNQ34_000429</name>
</gene>
<evidence type="ECO:0000313" key="1">
    <source>
        <dbReference type="EMBL" id="MBB5323352.1"/>
    </source>
</evidence>
<name>A0A7W8MTD7_9BACL</name>
<keyword evidence="2" id="KW-1185">Reference proteome</keyword>
<accession>A0A7W8MTD7</accession>
<comment type="caution">
    <text evidence="1">The sequence shown here is derived from an EMBL/GenBank/DDBJ whole genome shotgun (WGS) entry which is preliminary data.</text>
</comment>